<accession>A0A212PZR3</accession>
<dbReference type="Proteomes" id="UP000197065">
    <property type="component" value="Unassembled WGS sequence"/>
</dbReference>
<gene>
    <name evidence="3" type="ORF">SAMN07250955_101256</name>
</gene>
<dbReference type="Pfam" id="PF01471">
    <property type="entry name" value="PG_binding_1"/>
    <property type="match status" value="1"/>
</dbReference>
<feature type="domain" description="Peptidoglycan binding-like" evidence="2">
    <location>
        <begin position="172"/>
        <end position="221"/>
    </location>
</feature>
<dbReference type="Gene3D" id="1.10.101.10">
    <property type="entry name" value="PGBD-like superfamily/PGBD"/>
    <property type="match status" value="1"/>
</dbReference>
<evidence type="ECO:0000259" key="2">
    <source>
        <dbReference type="Pfam" id="PF01471"/>
    </source>
</evidence>
<dbReference type="EMBL" id="FYEH01000001">
    <property type="protein sequence ID" value="SNB52454.1"/>
    <property type="molecule type" value="Genomic_DNA"/>
</dbReference>
<dbReference type="InterPro" id="IPR036365">
    <property type="entry name" value="PGBD-like_sf"/>
</dbReference>
<dbReference type="SUPFAM" id="SSF47090">
    <property type="entry name" value="PGBD-like"/>
    <property type="match status" value="1"/>
</dbReference>
<evidence type="ECO:0000256" key="1">
    <source>
        <dbReference type="SAM" id="MobiDB-lite"/>
    </source>
</evidence>
<evidence type="ECO:0000313" key="4">
    <source>
        <dbReference type="Proteomes" id="UP000197065"/>
    </source>
</evidence>
<feature type="compositionally biased region" description="Gly residues" evidence="1">
    <location>
        <begin position="242"/>
        <end position="251"/>
    </location>
</feature>
<dbReference type="InterPro" id="IPR002477">
    <property type="entry name" value="Peptidoglycan-bd-like"/>
</dbReference>
<protein>
    <submittedName>
        <fullName evidence="3">Putative peptidoglycan binding domain-containing protein</fullName>
    </submittedName>
</protein>
<keyword evidence="4" id="KW-1185">Reference proteome</keyword>
<feature type="compositionally biased region" description="Low complexity" evidence="1">
    <location>
        <begin position="232"/>
        <end position="241"/>
    </location>
</feature>
<proteinExistence type="predicted"/>
<organism evidence="3 4">
    <name type="scientific">Arboricoccus pini</name>
    <dbReference type="NCBI Taxonomy" id="1963835"/>
    <lineage>
        <taxon>Bacteria</taxon>
        <taxon>Pseudomonadati</taxon>
        <taxon>Pseudomonadota</taxon>
        <taxon>Alphaproteobacteria</taxon>
        <taxon>Geminicoccales</taxon>
        <taxon>Geminicoccaceae</taxon>
        <taxon>Arboricoccus</taxon>
    </lineage>
</organism>
<name>A0A212PZR3_9PROT</name>
<sequence>MRPPAIAAAAGFRLRCGALTYVDAMRSMFQLRKTLTSLALAIALGGVATSAMAADSQGRYLPKGFGLDRCKDFSAAAKQGEEKVLPIASWLNGYITAFNTFNNDVYDVAPWQREGVLLSIIAGYCDTHAEEPLATVAQKLMASFMPTRLSNLSQPIEAKSGDQTVRVFPEVLKQAQDALIKEGMLTGTSDGSFGPKTKTAFESFQAKAGIKKSGLPDQETLFRLFADVSAPTGAPPAAGTSGNAGGKSGAN</sequence>
<dbReference type="AlphaFoldDB" id="A0A212PZR3"/>
<dbReference type="InterPro" id="IPR036366">
    <property type="entry name" value="PGBDSf"/>
</dbReference>
<feature type="region of interest" description="Disordered" evidence="1">
    <location>
        <begin position="232"/>
        <end position="251"/>
    </location>
</feature>
<evidence type="ECO:0000313" key="3">
    <source>
        <dbReference type="EMBL" id="SNB52454.1"/>
    </source>
</evidence>
<reference evidence="3 4" key="1">
    <citation type="submission" date="2017-06" db="EMBL/GenBank/DDBJ databases">
        <authorList>
            <person name="Kim H.J."/>
            <person name="Triplett B.A."/>
        </authorList>
    </citation>
    <scope>NUCLEOTIDE SEQUENCE [LARGE SCALE GENOMIC DNA]</scope>
    <source>
        <strain evidence="3 4">B29T1</strain>
    </source>
</reference>